<feature type="region of interest" description="Disordered" evidence="6">
    <location>
        <begin position="1"/>
        <end position="21"/>
    </location>
</feature>
<gene>
    <name evidence="9" type="ORF">VV02_07450</name>
</gene>
<evidence type="ECO:0000256" key="2">
    <source>
        <dbReference type="ARBA" id="ARBA00022741"/>
    </source>
</evidence>
<dbReference type="InterPro" id="IPR017441">
    <property type="entry name" value="Protein_kinase_ATP_BS"/>
</dbReference>
<evidence type="ECO:0000256" key="3">
    <source>
        <dbReference type="ARBA" id="ARBA00022777"/>
    </source>
</evidence>
<protein>
    <recommendedName>
        <fullName evidence="8">Protein kinase domain-containing protein</fullName>
    </recommendedName>
</protein>
<evidence type="ECO:0000313" key="9">
    <source>
        <dbReference type="EMBL" id="AKU18730.1"/>
    </source>
</evidence>
<feature type="transmembrane region" description="Helical" evidence="7">
    <location>
        <begin position="590"/>
        <end position="610"/>
    </location>
</feature>
<dbReference type="PROSITE" id="PS00107">
    <property type="entry name" value="PROTEIN_KINASE_ATP"/>
    <property type="match status" value="1"/>
</dbReference>
<feature type="transmembrane region" description="Helical" evidence="7">
    <location>
        <begin position="442"/>
        <end position="471"/>
    </location>
</feature>
<evidence type="ECO:0000256" key="6">
    <source>
        <dbReference type="SAM" id="MobiDB-lite"/>
    </source>
</evidence>
<feature type="transmembrane region" description="Helical" evidence="7">
    <location>
        <begin position="551"/>
        <end position="569"/>
    </location>
</feature>
<dbReference type="GO" id="GO:0004674">
    <property type="term" value="F:protein serine/threonine kinase activity"/>
    <property type="evidence" value="ECO:0007669"/>
    <property type="project" value="TreeGrafter"/>
</dbReference>
<dbReference type="Gene3D" id="1.10.510.10">
    <property type="entry name" value="Transferase(Phosphotransferase) domain 1"/>
    <property type="match status" value="1"/>
</dbReference>
<dbReference type="PANTHER" id="PTHR43289">
    <property type="entry name" value="MITOGEN-ACTIVATED PROTEIN KINASE KINASE KINASE 20-RELATED"/>
    <property type="match status" value="1"/>
</dbReference>
<dbReference type="CDD" id="cd14014">
    <property type="entry name" value="STKc_PknB_like"/>
    <property type="match status" value="1"/>
</dbReference>
<keyword evidence="3" id="KW-0418">Kinase</keyword>
<evidence type="ECO:0000256" key="4">
    <source>
        <dbReference type="ARBA" id="ARBA00022840"/>
    </source>
</evidence>
<evidence type="ECO:0000256" key="7">
    <source>
        <dbReference type="SAM" id="Phobius"/>
    </source>
</evidence>
<keyword evidence="7" id="KW-0812">Transmembrane</keyword>
<keyword evidence="7" id="KW-0472">Membrane</keyword>
<dbReference type="InterPro" id="IPR008271">
    <property type="entry name" value="Ser/Thr_kinase_AS"/>
</dbReference>
<dbReference type="PROSITE" id="PS50011">
    <property type="entry name" value="PROTEIN_KINASE_DOM"/>
    <property type="match status" value="1"/>
</dbReference>
<dbReference type="EMBL" id="CP011112">
    <property type="protein sequence ID" value="AKU18730.1"/>
    <property type="molecule type" value="Genomic_DNA"/>
</dbReference>
<dbReference type="AlphaFoldDB" id="A0A0K1JQA9"/>
<dbReference type="STRING" id="571913.VV02_07450"/>
<keyword evidence="2 5" id="KW-0547">Nucleotide-binding</keyword>
<dbReference type="SUPFAM" id="SSF56112">
    <property type="entry name" value="Protein kinase-like (PK-like)"/>
    <property type="match status" value="1"/>
</dbReference>
<keyword evidence="7" id="KW-1133">Transmembrane helix</keyword>
<dbReference type="Pfam" id="PF00069">
    <property type="entry name" value="Pkinase"/>
    <property type="match status" value="1"/>
</dbReference>
<reference evidence="9 10" key="1">
    <citation type="submission" date="2015-03" db="EMBL/GenBank/DDBJ databases">
        <title>Luteipulveratus halotolerans sp. nov., a novel actinobacterium (Dermacoccaceae) from Sarawak, Malaysia.</title>
        <authorList>
            <person name="Juboi H."/>
            <person name="Basik A."/>
            <person name="Shamsul S.S."/>
            <person name="Arnold P."/>
            <person name="Schmitt E.K."/>
            <person name="Sanglier J.-J."/>
            <person name="Yeo T."/>
        </authorList>
    </citation>
    <scope>NUCLEOTIDE SEQUENCE [LARGE SCALE GENOMIC DNA]</scope>
    <source>
        <strain evidence="9 10">MN07-A0370</strain>
    </source>
</reference>
<evidence type="ECO:0000256" key="5">
    <source>
        <dbReference type="PROSITE-ProRule" id="PRU10141"/>
    </source>
</evidence>
<feature type="compositionally biased region" description="Pro residues" evidence="6">
    <location>
        <begin position="367"/>
        <end position="380"/>
    </location>
</feature>
<proteinExistence type="predicted"/>
<feature type="binding site" evidence="5">
    <location>
        <position position="56"/>
    </location>
    <ligand>
        <name>ATP</name>
        <dbReference type="ChEBI" id="CHEBI:30616"/>
    </ligand>
</feature>
<feature type="domain" description="Protein kinase" evidence="8">
    <location>
        <begin position="28"/>
        <end position="280"/>
    </location>
</feature>
<accession>A0A0K1JQA9</accession>
<organism evidence="9 10">
    <name type="scientific">Luteipulveratus mongoliensis</name>
    <dbReference type="NCBI Taxonomy" id="571913"/>
    <lineage>
        <taxon>Bacteria</taxon>
        <taxon>Bacillati</taxon>
        <taxon>Actinomycetota</taxon>
        <taxon>Actinomycetes</taxon>
        <taxon>Micrococcales</taxon>
        <taxon>Dermacoccaceae</taxon>
        <taxon>Luteipulveratus</taxon>
    </lineage>
</organism>
<dbReference type="KEGG" id="lmoi:VV02_07450"/>
<keyword evidence="10" id="KW-1185">Reference proteome</keyword>
<feature type="transmembrane region" description="Helical" evidence="7">
    <location>
        <begin position="513"/>
        <end position="539"/>
    </location>
</feature>
<sequence>MFRGHRAPELDDDPTTELPPAYEQLGPYRLVAKLGEGGMGVVHKGLDERGDEVAIKVLRAHIAHDADARDRLRREVSTLSRVRHDSVAPVLDADVDGDRPYLVTRYIPGPPLDEVVEEHGPLGPQQLVVLGRGLAAALREIHAVGVVHRDVKPGNVLMVGDDPVLIDFGIAHVADDVRLTMTGLVMGTPGYLSPEVVEGAEVTESTDWWGWAATLAFAASGQAPFGRGPMPVVLDRVTRGQPDLSGVDERLRPLLESALSPVPEHRPSAELVLAQMQEYAAGGHTTGIPLMSRPPVVDKPTTERIEQAAPPAQSVPPAPVGRPVTEPIATAPARGAASSTQHTPVVPATQVNPVRPLDPTGLLPKPAVAPNPGQRPPGPQPMGGQPAPYSVSQPPLGTSPYADPAGTQAARWRGGPGPGPAPASRWSPPQADGRIGKPARSWTLMALLAAAVGISAVWPVLGLTLIVLWSVGARLLDRSMTAMVMRRFEGGRRKTDGVMAVVSSPWHAIRAALATLFALLVPVFVGGCAAVTTALVLAMQGNDDPRLDRSFPIAIGALLACWVLWWGPGGTSMRRGSRSIVRGALPSDPLTKIVVGLLAAIAVLCFMVAAGKGGEISWWPLSGGPSWSLNDWLPDLPEV</sequence>
<dbReference type="InterPro" id="IPR011009">
    <property type="entry name" value="Kinase-like_dom_sf"/>
</dbReference>
<dbReference type="PANTHER" id="PTHR43289:SF34">
    <property type="entry name" value="SERINE_THREONINE-PROTEIN KINASE YBDM-RELATED"/>
    <property type="match status" value="1"/>
</dbReference>
<evidence type="ECO:0000256" key="1">
    <source>
        <dbReference type="ARBA" id="ARBA00022679"/>
    </source>
</evidence>
<keyword evidence="1" id="KW-0808">Transferase</keyword>
<dbReference type="Gene3D" id="3.30.200.20">
    <property type="entry name" value="Phosphorylase Kinase, domain 1"/>
    <property type="match status" value="1"/>
</dbReference>
<evidence type="ECO:0000313" key="10">
    <source>
        <dbReference type="Proteomes" id="UP000066480"/>
    </source>
</evidence>
<feature type="region of interest" description="Disordered" evidence="6">
    <location>
        <begin position="284"/>
        <end position="434"/>
    </location>
</feature>
<keyword evidence="4 5" id="KW-0067">ATP-binding</keyword>
<dbReference type="SMART" id="SM00220">
    <property type="entry name" value="S_TKc"/>
    <property type="match status" value="1"/>
</dbReference>
<dbReference type="GO" id="GO:0005524">
    <property type="term" value="F:ATP binding"/>
    <property type="evidence" value="ECO:0007669"/>
    <property type="project" value="UniProtKB-UniRule"/>
</dbReference>
<evidence type="ECO:0000259" key="8">
    <source>
        <dbReference type="PROSITE" id="PS50011"/>
    </source>
</evidence>
<dbReference type="Proteomes" id="UP000066480">
    <property type="component" value="Chromosome"/>
</dbReference>
<dbReference type="PROSITE" id="PS00108">
    <property type="entry name" value="PROTEIN_KINASE_ST"/>
    <property type="match status" value="1"/>
</dbReference>
<dbReference type="InterPro" id="IPR000719">
    <property type="entry name" value="Prot_kinase_dom"/>
</dbReference>
<name>A0A0K1JQA9_9MICO</name>